<comment type="caution">
    <text evidence="2">The sequence shown here is derived from an EMBL/GenBank/DDBJ whole genome shotgun (WGS) entry which is preliminary data.</text>
</comment>
<reference evidence="2 3" key="1">
    <citation type="submission" date="2019-02" db="EMBL/GenBank/DDBJ databases">
        <title>Genomic Encyclopedia of Archaeal and Bacterial Type Strains, Phase II (KMG-II): from individual species to whole genera.</title>
        <authorList>
            <person name="Goeker M."/>
        </authorList>
    </citation>
    <scope>NUCLEOTIDE SEQUENCE [LARGE SCALE GENOMIC DNA]</scope>
    <source>
        <strain evidence="2 3">DSM 18101</strain>
    </source>
</reference>
<dbReference type="OrthoDB" id="122706at2"/>
<protein>
    <submittedName>
        <fullName evidence="2">Putative membrane protein</fullName>
    </submittedName>
</protein>
<accession>A0A4Q7YZI2</accession>
<dbReference type="InterPro" id="IPR012861">
    <property type="entry name" value="DUF1634"/>
</dbReference>
<keyword evidence="3" id="KW-1185">Reference proteome</keyword>
<feature type="transmembrane region" description="Helical" evidence="1">
    <location>
        <begin position="12"/>
        <end position="35"/>
    </location>
</feature>
<dbReference type="EMBL" id="SHKW01000001">
    <property type="protein sequence ID" value="RZU43337.1"/>
    <property type="molecule type" value="Genomic_DNA"/>
</dbReference>
<gene>
    <name evidence="2" type="ORF">BDD14_4995</name>
</gene>
<organism evidence="2 3">
    <name type="scientific">Edaphobacter modestus</name>
    <dbReference type="NCBI Taxonomy" id="388466"/>
    <lineage>
        <taxon>Bacteria</taxon>
        <taxon>Pseudomonadati</taxon>
        <taxon>Acidobacteriota</taxon>
        <taxon>Terriglobia</taxon>
        <taxon>Terriglobales</taxon>
        <taxon>Acidobacteriaceae</taxon>
        <taxon>Edaphobacter</taxon>
    </lineage>
</organism>
<sequence>MDIQDKQLQRLISLTLRTGVLVAVLVGVLGGTVFLHSHRSDPVSFQTFVGAKSLFASPSRTVQQAFHPQTMDTENRGLAIAQVGIICLLLTPIIRVALSIVGFALEHDRVYVVITAVVLATLTCSMLLH</sequence>
<keyword evidence="1" id="KW-1133">Transmembrane helix</keyword>
<evidence type="ECO:0000313" key="2">
    <source>
        <dbReference type="EMBL" id="RZU43337.1"/>
    </source>
</evidence>
<dbReference type="Proteomes" id="UP000292958">
    <property type="component" value="Unassembled WGS sequence"/>
</dbReference>
<dbReference type="RefSeq" id="WP_130421814.1">
    <property type="nucleotide sequence ID" value="NZ_SHKW01000001.1"/>
</dbReference>
<name>A0A4Q7YZI2_9BACT</name>
<dbReference type="Pfam" id="PF07843">
    <property type="entry name" value="DUF1634"/>
    <property type="match status" value="1"/>
</dbReference>
<keyword evidence="1" id="KW-0812">Transmembrane</keyword>
<evidence type="ECO:0000256" key="1">
    <source>
        <dbReference type="SAM" id="Phobius"/>
    </source>
</evidence>
<dbReference type="AlphaFoldDB" id="A0A4Q7YZI2"/>
<proteinExistence type="predicted"/>
<evidence type="ECO:0000313" key="3">
    <source>
        <dbReference type="Proteomes" id="UP000292958"/>
    </source>
</evidence>
<feature type="transmembrane region" description="Helical" evidence="1">
    <location>
        <begin position="110"/>
        <end position="128"/>
    </location>
</feature>
<keyword evidence="1" id="KW-0472">Membrane</keyword>
<feature type="transmembrane region" description="Helical" evidence="1">
    <location>
        <begin position="78"/>
        <end position="98"/>
    </location>
</feature>